<dbReference type="STRING" id="37653.A0A0L8GMS4"/>
<reference evidence="1" key="1">
    <citation type="submission" date="2015-07" db="EMBL/GenBank/DDBJ databases">
        <title>MeaNS - Measles Nucleotide Surveillance Program.</title>
        <authorList>
            <person name="Tran T."/>
            <person name="Druce J."/>
        </authorList>
    </citation>
    <scope>NUCLEOTIDE SEQUENCE</scope>
    <source>
        <strain evidence="1">UCB-OBI-ISO-001</strain>
        <tissue evidence="1">Gonad</tissue>
    </source>
</reference>
<accession>A0A0L8GMS4</accession>
<proteinExistence type="predicted"/>
<evidence type="ECO:0008006" key="2">
    <source>
        <dbReference type="Google" id="ProtNLM"/>
    </source>
</evidence>
<protein>
    <recommendedName>
        <fullName evidence="2">ATP-dependent DNA helicase</fullName>
    </recommendedName>
</protein>
<dbReference type="AlphaFoldDB" id="A0A0L8GMS4"/>
<gene>
    <name evidence="1" type="ORF">OCBIM_22031049mg</name>
</gene>
<name>A0A0L8GMS4_OCTBM</name>
<organism evidence="1">
    <name type="scientific">Octopus bimaculoides</name>
    <name type="common">California two-spotted octopus</name>
    <dbReference type="NCBI Taxonomy" id="37653"/>
    <lineage>
        <taxon>Eukaryota</taxon>
        <taxon>Metazoa</taxon>
        <taxon>Spiralia</taxon>
        <taxon>Lophotrochozoa</taxon>
        <taxon>Mollusca</taxon>
        <taxon>Cephalopoda</taxon>
        <taxon>Coleoidea</taxon>
        <taxon>Octopodiformes</taxon>
        <taxon>Octopoda</taxon>
        <taxon>Incirrata</taxon>
        <taxon>Octopodidae</taxon>
        <taxon>Octopus</taxon>
    </lineage>
</organism>
<dbReference type="EMBL" id="KQ421147">
    <property type="protein sequence ID" value="KOF78263.1"/>
    <property type="molecule type" value="Genomic_DNA"/>
</dbReference>
<evidence type="ECO:0000313" key="1">
    <source>
        <dbReference type="EMBL" id="KOF78263.1"/>
    </source>
</evidence>
<sequence length="85" mass="9145">MRNCTEVNILTGCGKGDTTFIPHIPIIPPNVPFQFKPLQFPVPLSFAMSINKTQVQSLKVAGLQLEEPCFSHGQLYVGASCVGAA</sequence>